<dbReference type="SUPFAM" id="SSF52172">
    <property type="entry name" value="CheY-like"/>
    <property type="match status" value="1"/>
</dbReference>
<name>A0A7W9BB88_9SPHN</name>
<dbReference type="InterPro" id="IPR001789">
    <property type="entry name" value="Sig_transdc_resp-reg_receiver"/>
</dbReference>
<keyword evidence="4" id="KW-1185">Reference proteome</keyword>
<reference evidence="3 4" key="1">
    <citation type="submission" date="2020-08" db="EMBL/GenBank/DDBJ databases">
        <title>Genomic Encyclopedia of Type Strains, Phase IV (KMG-IV): sequencing the most valuable type-strain genomes for metagenomic binning, comparative biology and taxonomic classification.</title>
        <authorList>
            <person name="Goeker M."/>
        </authorList>
    </citation>
    <scope>NUCLEOTIDE SEQUENCE [LARGE SCALE GENOMIC DNA]</scope>
    <source>
        <strain evidence="3 4">DSM 100044</strain>
    </source>
</reference>
<feature type="domain" description="Response regulatory" evidence="2">
    <location>
        <begin position="2"/>
        <end position="113"/>
    </location>
</feature>
<comment type="caution">
    <text evidence="3">The sequence shown here is derived from an EMBL/GenBank/DDBJ whole genome shotgun (WGS) entry which is preliminary data.</text>
</comment>
<evidence type="ECO:0000256" key="1">
    <source>
        <dbReference type="PROSITE-ProRule" id="PRU00169"/>
    </source>
</evidence>
<organism evidence="3 4">
    <name type="scientific">Sphingomonas aerophila</name>
    <dbReference type="NCBI Taxonomy" id="1344948"/>
    <lineage>
        <taxon>Bacteria</taxon>
        <taxon>Pseudomonadati</taxon>
        <taxon>Pseudomonadota</taxon>
        <taxon>Alphaproteobacteria</taxon>
        <taxon>Sphingomonadales</taxon>
        <taxon>Sphingomonadaceae</taxon>
        <taxon>Sphingomonas</taxon>
    </lineage>
</organism>
<dbReference type="SMART" id="SM00448">
    <property type="entry name" value="REC"/>
    <property type="match status" value="1"/>
</dbReference>
<dbReference type="InterPro" id="IPR011006">
    <property type="entry name" value="CheY-like_superfamily"/>
</dbReference>
<proteinExistence type="predicted"/>
<comment type="caution">
    <text evidence="1">Lacks conserved residue(s) required for the propagation of feature annotation.</text>
</comment>
<dbReference type="AlphaFoldDB" id="A0A7W9BB88"/>
<dbReference type="Gene3D" id="3.40.50.2300">
    <property type="match status" value="1"/>
</dbReference>
<evidence type="ECO:0000259" key="2">
    <source>
        <dbReference type="PROSITE" id="PS50110"/>
    </source>
</evidence>
<evidence type="ECO:0000313" key="4">
    <source>
        <dbReference type="Proteomes" id="UP000546200"/>
    </source>
</evidence>
<dbReference type="RefSeq" id="WP_184054966.1">
    <property type="nucleotide sequence ID" value="NZ_JACIJK010000002.1"/>
</dbReference>
<dbReference type="GO" id="GO:0003677">
    <property type="term" value="F:DNA binding"/>
    <property type="evidence" value="ECO:0007669"/>
    <property type="project" value="UniProtKB-KW"/>
</dbReference>
<evidence type="ECO:0000313" key="3">
    <source>
        <dbReference type="EMBL" id="MBB5714027.1"/>
    </source>
</evidence>
<dbReference type="GO" id="GO:0000160">
    <property type="term" value="P:phosphorelay signal transduction system"/>
    <property type="evidence" value="ECO:0007669"/>
    <property type="project" value="InterPro"/>
</dbReference>
<dbReference type="Proteomes" id="UP000546200">
    <property type="component" value="Unassembled WGS sequence"/>
</dbReference>
<keyword evidence="3" id="KW-0238">DNA-binding</keyword>
<gene>
    <name evidence="3" type="ORF">FHS94_000850</name>
</gene>
<dbReference type="PROSITE" id="PS50110">
    <property type="entry name" value="RESPONSE_REGULATORY"/>
    <property type="match status" value="1"/>
</dbReference>
<accession>A0A7W9BB88</accession>
<sequence>MTILFVEQDFARRRMVKDMLAASGAVSVEVRGAADLAGANDGGISLAVVEVESDGDGLTAIERLHQLGVVRPTIIALAQDADLIQPSRSLGADEVLVEPVSIATLFEAIGRHLSPA</sequence>
<dbReference type="EMBL" id="JACIJK010000002">
    <property type="protein sequence ID" value="MBB5714027.1"/>
    <property type="molecule type" value="Genomic_DNA"/>
</dbReference>
<protein>
    <submittedName>
        <fullName evidence="3">DNA-binding response OmpR family regulator</fullName>
    </submittedName>
</protein>